<proteinExistence type="inferred from homology"/>
<keyword evidence="11" id="KW-0804">Transcription</keyword>
<comment type="subunit">
    <text evidence="3">Homodimer.</text>
</comment>
<dbReference type="GO" id="GO:1900376">
    <property type="term" value="P:regulation of secondary metabolite biosynthetic process"/>
    <property type="evidence" value="ECO:0007669"/>
    <property type="project" value="TreeGrafter"/>
</dbReference>
<evidence type="ECO:0000256" key="9">
    <source>
        <dbReference type="ARBA" id="ARBA00023015"/>
    </source>
</evidence>
<dbReference type="Gene3D" id="1.10.10.10">
    <property type="entry name" value="Winged helix-like DNA-binding domain superfamily/Winged helix DNA-binding domain"/>
    <property type="match status" value="1"/>
</dbReference>
<comment type="similarity">
    <text evidence="2">Belongs to the Fur family.</text>
</comment>
<dbReference type="eggNOG" id="COG0735">
    <property type="taxonomic scope" value="Bacteria"/>
</dbReference>
<reference evidence="14 15" key="1">
    <citation type="journal article" date="2013" name="PLoS ONE">
        <title>Genomic analysis of Melioribacter roseus, facultatively anaerobic organotrophic bacterium representing a novel deep lineage within Bacteriodetes/Chlorobi group.</title>
        <authorList>
            <person name="Kadnikov V.V."/>
            <person name="Mardanov A.V."/>
            <person name="Podosokorskaya O.A."/>
            <person name="Gavrilov S.N."/>
            <person name="Kublanov I.V."/>
            <person name="Beletsky A.V."/>
            <person name="Bonch-Osmolovskaya E.A."/>
            <person name="Ravin N.V."/>
        </authorList>
    </citation>
    <scope>NUCLEOTIDE SEQUENCE [LARGE SCALE GENOMIC DNA]</scope>
    <source>
        <strain evidence="15">JCM 17771 / P3M-2</strain>
    </source>
</reference>
<keyword evidence="15" id="KW-1185">Reference proteome</keyword>
<dbReference type="Pfam" id="PF01475">
    <property type="entry name" value="FUR"/>
    <property type="match status" value="1"/>
</dbReference>
<protein>
    <recommendedName>
        <fullName evidence="4">Ferric uptake regulation protein</fullName>
    </recommendedName>
</protein>
<name>I6YZ81_MELRP</name>
<dbReference type="AlphaFoldDB" id="I6YZ81"/>
<keyword evidence="8 12" id="KW-0862">Zinc</keyword>
<keyword evidence="6" id="KW-0678">Repressor</keyword>
<dbReference type="GO" id="GO:0008270">
    <property type="term" value="F:zinc ion binding"/>
    <property type="evidence" value="ECO:0007669"/>
    <property type="project" value="TreeGrafter"/>
</dbReference>
<comment type="cofactor">
    <cofactor evidence="13">
        <name>Mn(2+)</name>
        <dbReference type="ChEBI" id="CHEBI:29035"/>
    </cofactor>
    <cofactor evidence="13">
        <name>Fe(2+)</name>
        <dbReference type="ChEBI" id="CHEBI:29033"/>
    </cofactor>
    <text evidence="13">Binds 1 Mn(2+) or Fe(2+) ion per subunit.</text>
</comment>
<evidence type="ECO:0000256" key="8">
    <source>
        <dbReference type="ARBA" id="ARBA00022833"/>
    </source>
</evidence>
<comment type="subcellular location">
    <subcellularLocation>
        <location evidence="1">Cytoplasm</location>
    </subcellularLocation>
</comment>
<dbReference type="PANTHER" id="PTHR33202">
    <property type="entry name" value="ZINC UPTAKE REGULATION PROTEIN"/>
    <property type="match status" value="1"/>
</dbReference>
<dbReference type="RefSeq" id="WP_014857312.1">
    <property type="nucleotide sequence ID" value="NC_018178.1"/>
</dbReference>
<dbReference type="InterPro" id="IPR002481">
    <property type="entry name" value="FUR"/>
</dbReference>
<dbReference type="KEGG" id="mro:MROS_2652"/>
<keyword evidence="13" id="KW-0408">Iron</keyword>
<accession>I6YZ81</accession>
<dbReference type="GO" id="GO:0000976">
    <property type="term" value="F:transcription cis-regulatory region binding"/>
    <property type="evidence" value="ECO:0007669"/>
    <property type="project" value="TreeGrafter"/>
</dbReference>
<evidence type="ECO:0000256" key="5">
    <source>
        <dbReference type="ARBA" id="ARBA00022490"/>
    </source>
</evidence>
<dbReference type="GO" id="GO:0005829">
    <property type="term" value="C:cytosol"/>
    <property type="evidence" value="ECO:0007669"/>
    <property type="project" value="TreeGrafter"/>
</dbReference>
<dbReference type="Gene3D" id="3.30.1490.190">
    <property type="match status" value="1"/>
</dbReference>
<feature type="binding site" evidence="12">
    <location>
        <position position="101"/>
    </location>
    <ligand>
        <name>Zn(2+)</name>
        <dbReference type="ChEBI" id="CHEBI:29105"/>
    </ligand>
</feature>
<keyword evidence="7 12" id="KW-0479">Metal-binding</keyword>
<evidence type="ECO:0000313" key="14">
    <source>
        <dbReference type="EMBL" id="AFN75882.1"/>
    </source>
</evidence>
<feature type="binding site" evidence="12">
    <location>
        <position position="141"/>
    </location>
    <ligand>
        <name>Zn(2+)</name>
        <dbReference type="ChEBI" id="CHEBI:29105"/>
    </ligand>
</feature>
<evidence type="ECO:0000256" key="1">
    <source>
        <dbReference type="ARBA" id="ARBA00004496"/>
    </source>
</evidence>
<evidence type="ECO:0000256" key="12">
    <source>
        <dbReference type="PIRSR" id="PIRSR602481-1"/>
    </source>
</evidence>
<evidence type="ECO:0000256" key="11">
    <source>
        <dbReference type="ARBA" id="ARBA00023163"/>
    </source>
</evidence>
<evidence type="ECO:0000256" key="13">
    <source>
        <dbReference type="PIRSR" id="PIRSR602481-2"/>
    </source>
</evidence>
<keyword evidence="5" id="KW-0963">Cytoplasm</keyword>
<dbReference type="GO" id="GO:0003700">
    <property type="term" value="F:DNA-binding transcription factor activity"/>
    <property type="evidence" value="ECO:0007669"/>
    <property type="project" value="InterPro"/>
</dbReference>
<comment type="cofactor">
    <cofactor evidence="12">
        <name>Zn(2+)</name>
        <dbReference type="ChEBI" id="CHEBI:29105"/>
    </cofactor>
    <text evidence="12">Binds 1 zinc ion per subunit.</text>
</comment>
<keyword evidence="9" id="KW-0805">Transcription regulation</keyword>
<feature type="binding site" evidence="13">
    <location>
        <position position="133"/>
    </location>
    <ligand>
        <name>Fe cation</name>
        <dbReference type="ChEBI" id="CHEBI:24875"/>
    </ligand>
</feature>
<dbReference type="CDD" id="cd07153">
    <property type="entry name" value="Fur_like"/>
    <property type="match status" value="1"/>
</dbReference>
<dbReference type="OrthoDB" id="8659436at2"/>
<gene>
    <name evidence="14" type="ordered locus">MROS_2652</name>
</gene>
<dbReference type="Proteomes" id="UP000009011">
    <property type="component" value="Chromosome"/>
</dbReference>
<sequence length="152" mass="17612">MSVNLNEAHEVFRKYLKQEKHRVTPERFEVLDFALKYEGHFGADELYLRMKNNKSNVSRATVYNTLELLAACELLAKRNFGENKTRYESNYGRKSHDHLICINCGAIKEFTEPEIEEIVAQVAKKLGFKPQGHSFNIFGKCNNANCKHKDNE</sequence>
<evidence type="ECO:0000256" key="2">
    <source>
        <dbReference type="ARBA" id="ARBA00007957"/>
    </source>
</evidence>
<evidence type="ECO:0000256" key="4">
    <source>
        <dbReference type="ARBA" id="ARBA00020910"/>
    </source>
</evidence>
<feature type="binding site" evidence="13">
    <location>
        <position position="116"/>
    </location>
    <ligand>
        <name>Fe cation</name>
        <dbReference type="ChEBI" id="CHEBI:24875"/>
    </ligand>
</feature>
<feature type="binding site" evidence="12">
    <location>
        <position position="104"/>
    </location>
    <ligand>
        <name>Zn(2+)</name>
        <dbReference type="ChEBI" id="CHEBI:29105"/>
    </ligand>
</feature>
<dbReference type="SUPFAM" id="SSF46785">
    <property type="entry name" value="Winged helix' DNA-binding domain"/>
    <property type="match status" value="1"/>
</dbReference>
<evidence type="ECO:0000256" key="7">
    <source>
        <dbReference type="ARBA" id="ARBA00022723"/>
    </source>
</evidence>
<dbReference type="InterPro" id="IPR043135">
    <property type="entry name" value="Fur_C"/>
</dbReference>
<feature type="binding site" evidence="13">
    <location>
        <position position="97"/>
    </location>
    <ligand>
        <name>Fe cation</name>
        <dbReference type="ChEBI" id="CHEBI:24875"/>
    </ligand>
</feature>
<feature type="binding site" evidence="12">
    <location>
        <position position="146"/>
    </location>
    <ligand>
        <name>Zn(2+)</name>
        <dbReference type="ChEBI" id="CHEBI:29105"/>
    </ligand>
</feature>
<dbReference type="PANTHER" id="PTHR33202:SF2">
    <property type="entry name" value="FERRIC UPTAKE REGULATION PROTEIN"/>
    <property type="match status" value="1"/>
</dbReference>
<dbReference type="HOGENOM" id="CLU_096072_3_0_10"/>
<dbReference type="GO" id="GO:0045892">
    <property type="term" value="P:negative regulation of DNA-templated transcription"/>
    <property type="evidence" value="ECO:0007669"/>
    <property type="project" value="TreeGrafter"/>
</dbReference>
<evidence type="ECO:0000313" key="15">
    <source>
        <dbReference type="Proteomes" id="UP000009011"/>
    </source>
</evidence>
<evidence type="ECO:0000256" key="6">
    <source>
        <dbReference type="ARBA" id="ARBA00022491"/>
    </source>
</evidence>
<evidence type="ECO:0000256" key="3">
    <source>
        <dbReference type="ARBA" id="ARBA00011738"/>
    </source>
</evidence>
<evidence type="ECO:0000256" key="10">
    <source>
        <dbReference type="ARBA" id="ARBA00023125"/>
    </source>
</evidence>
<keyword evidence="10" id="KW-0238">DNA-binding</keyword>
<organism evidence="14 15">
    <name type="scientific">Melioribacter roseus (strain DSM 23840 / JCM 17771 / VKM B-2668 / P3M-2)</name>
    <dbReference type="NCBI Taxonomy" id="1191523"/>
    <lineage>
        <taxon>Bacteria</taxon>
        <taxon>Pseudomonadati</taxon>
        <taxon>Ignavibacteriota</taxon>
        <taxon>Ignavibacteria</taxon>
        <taxon>Ignavibacteriales</taxon>
        <taxon>Melioribacteraceae</taxon>
        <taxon>Melioribacter</taxon>
    </lineage>
</organism>
<dbReference type="InterPro" id="IPR036390">
    <property type="entry name" value="WH_DNA-bd_sf"/>
</dbReference>
<dbReference type="InterPro" id="IPR036388">
    <property type="entry name" value="WH-like_DNA-bd_sf"/>
</dbReference>
<dbReference type="EMBL" id="CP003557">
    <property type="protein sequence ID" value="AFN75882.1"/>
    <property type="molecule type" value="Genomic_DNA"/>
</dbReference>
<dbReference type="STRING" id="1191523.MROS_2652"/>